<dbReference type="OrthoDB" id="9799969at2"/>
<keyword evidence="9 11" id="KW-0139">CF(1)</keyword>
<sequence length="130" mass="13777">MNDRFQLEIVTPKGMIFSGEVKSAQFPGKEGEFGVLPGHAALVTLLSAGLIEVVHLDNEKDIVAINWGYVKVDESKVSVLADGAVYVGGKSESAIAESLSKAKELIDAMGGESSAYATTIAKMETMVRSK</sequence>
<evidence type="ECO:0000256" key="3">
    <source>
        <dbReference type="ARBA" id="ARBA00005712"/>
    </source>
</evidence>
<keyword evidence="15" id="KW-1185">Reference proteome</keyword>
<keyword evidence="10 11" id="KW-0066">ATP synthesis</keyword>
<comment type="similarity">
    <text evidence="3 11 12">Belongs to the ATPase epsilon chain family.</text>
</comment>
<name>A0A128EP38_9BACT</name>
<proteinExistence type="inferred from homology"/>
<evidence type="ECO:0000256" key="12">
    <source>
        <dbReference type="RuleBase" id="RU003656"/>
    </source>
</evidence>
<keyword evidence="6" id="KW-0997">Cell inner membrane</keyword>
<dbReference type="InterPro" id="IPR036771">
    <property type="entry name" value="ATPsynth_dsu/esu_N"/>
</dbReference>
<dbReference type="PANTHER" id="PTHR13822">
    <property type="entry name" value="ATP SYNTHASE DELTA/EPSILON CHAIN"/>
    <property type="match status" value="1"/>
</dbReference>
<organism evidence="14 15">
    <name type="scientific">Campylobacter geochelonis</name>
    <dbReference type="NCBI Taxonomy" id="1780362"/>
    <lineage>
        <taxon>Bacteria</taxon>
        <taxon>Pseudomonadati</taxon>
        <taxon>Campylobacterota</taxon>
        <taxon>Epsilonproteobacteria</taxon>
        <taxon>Campylobacterales</taxon>
        <taxon>Campylobacteraceae</taxon>
        <taxon>Campylobacter</taxon>
    </lineage>
</organism>
<evidence type="ECO:0000256" key="11">
    <source>
        <dbReference type="HAMAP-Rule" id="MF_00530"/>
    </source>
</evidence>
<keyword evidence="7 11" id="KW-0406">Ion transport</keyword>
<dbReference type="EMBL" id="FIZP01000001">
    <property type="protein sequence ID" value="CZE45762.1"/>
    <property type="molecule type" value="Genomic_DNA"/>
</dbReference>
<gene>
    <name evidence="11 14" type="primary">atpC</name>
    <name evidence="14" type="ORF">ERS672216_00020</name>
</gene>
<reference evidence="14 15" key="1">
    <citation type="submission" date="2016-02" db="EMBL/GenBank/DDBJ databases">
        <authorList>
            <consortium name="Pathogen Informatics"/>
        </authorList>
    </citation>
    <scope>NUCLEOTIDE SEQUENCE [LARGE SCALE GENOMIC DNA]</scope>
    <source>
        <strain evidence="14 15">RC20</strain>
    </source>
</reference>
<evidence type="ECO:0000256" key="9">
    <source>
        <dbReference type="ARBA" id="ARBA00023196"/>
    </source>
</evidence>
<evidence type="ECO:0000313" key="15">
    <source>
        <dbReference type="Proteomes" id="UP000069632"/>
    </source>
</evidence>
<dbReference type="AlphaFoldDB" id="A0A128EP38"/>
<comment type="subcellular location">
    <subcellularLocation>
        <location evidence="11">Cell membrane</location>
        <topology evidence="11">Peripheral membrane protein</topology>
    </subcellularLocation>
    <subcellularLocation>
        <location evidence="2">Endomembrane system</location>
        <topology evidence="2">Peripheral membrane protein</topology>
    </subcellularLocation>
</comment>
<dbReference type="InterPro" id="IPR020546">
    <property type="entry name" value="ATP_synth_F1_dsu/esu_N"/>
</dbReference>
<protein>
    <recommendedName>
        <fullName evidence="11">ATP synthase epsilon chain</fullName>
    </recommendedName>
    <alternativeName>
        <fullName evidence="11">ATP synthase F1 sector epsilon subunit</fullName>
    </alternativeName>
    <alternativeName>
        <fullName evidence="11">F-ATPase epsilon subunit</fullName>
    </alternativeName>
</protein>
<dbReference type="NCBIfam" id="TIGR01216">
    <property type="entry name" value="ATP_synt_epsi"/>
    <property type="match status" value="1"/>
</dbReference>
<comment type="function">
    <text evidence="1 11">Produces ATP from ADP in the presence of a proton gradient across the membrane.</text>
</comment>
<dbReference type="GO" id="GO:0046933">
    <property type="term" value="F:proton-transporting ATP synthase activity, rotational mechanism"/>
    <property type="evidence" value="ECO:0007669"/>
    <property type="project" value="UniProtKB-UniRule"/>
</dbReference>
<dbReference type="Gene3D" id="2.60.15.10">
    <property type="entry name" value="F0F1 ATP synthase delta/epsilon subunit, N-terminal"/>
    <property type="match status" value="1"/>
</dbReference>
<dbReference type="GO" id="GO:0016787">
    <property type="term" value="F:hydrolase activity"/>
    <property type="evidence" value="ECO:0007669"/>
    <property type="project" value="UniProtKB-KW"/>
</dbReference>
<dbReference type="Pfam" id="PF02823">
    <property type="entry name" value="ATP-synt_DE_N"/>
    <property type="match status" value="1"/>
</dbReference>
<keyword evidence="14" id="KW-0378">Hydrolase</keyword>
<dbReference type="GO" id="GO:0005524">
    <property type="term" value="F:ATP binding"/>
    <property type="evidence" value="ECO:0007669"/>
    <property type="project" value="UniProtKB-UniRule"/>
</dbReference>
<feature type="domain" description="ATP synthase F1 complex delta/epsilon subunit N-terminal" evidence="13">
    <location>
        <begin position="5"/>
        <end position="84"/>
    </location>
</feature>
<evidence type="ECO:0000256" key="10">
    <source>
        <dbReference type="ARBA" id="ARBA00023310"/>
    </source>
</evidence>
<dbReference type="Proteomes" id="UP000069632">
    <property type="component" value="Unassembled WGS sequence"/>
</dbReference>
<comment type="subunit">
    <text evidence="11 12">F-type ATPases have 2 components, CF(1) - the catalytic core - and CF(0) - the membrane proton channel. CF(1) has five subunits: alpha(3), beta(3), gamma(1), delta(1), epsilon(1). CF(0) has three main subunits: a, b and c.</text>
</comment>
<keyword evidence="11" id="KW-0375">Hydrogen ion transport</keyword>
<dbReference type="RefSeq" id="WP_075493559.1">
    <property type="nucleotide sequence ID" value="NZ_CP053844.1"/>
</dbReference>
<dbReference type="GO" id="GO:0045259">
    <property type="term" value="C:proton-transporting ATP synthase complex"/>
    <property type="evidence" value="ECO:0007669"/>
    <property type="project" value="UniProtKB-KW"/>
</dbReference>
<keyword evidence="8 11" id="KW-0472">Membrane</keyword>
<dbReference type="GO" id="GO:0005886">
    <property type="term" value="C:plasma membrane"/>
    <property type="evidence" value="ECO:0007669"/>
    <property type="project" value="UniProtKB-SubCell"/>
</dbReference>
<keyword evidence="4 11" id="KW-0813">Transport</keyword>
<dbReference type="InterPro" id="IPR001469">
    <property type="entry name" value="ATP_synth_F1_dsu/esu"/>
</dbReference>
<evidence type="ECO:0000256" key="4">
    <source>
        <dbReference type="ARBA" id="ARBA00022448"/>
    </source>
</evidence>
<evidence type="ECO:0000256" key="1">
    <source>
        <dbReference type="ARBA" id="ARBA00003543"/>
    </source>
</evidence>
<evidence type="ECO:0000256" key="7">
    <source>
        <dbReference type="ARBA" id="ARBA00023065"/>
    </source>
</evidence>
<evidence type="ECO:0000256" key="2">
    <source>
        <dbReference type="ARBA" id="ARBA00004184"/>
    </source>
</evidence>
<keyword evidence="5 11" id="KW-1003">Cell membrane</keyword>
<evidence type="ECO:0000259" key="13">
    <source>
        <dbReference type="Pfam" id="PF02823"/>
    </source>
</evidence>
<dbReference type="CDD" id="cd12152">
    <property type="entry name" value="F1-ATPase_delta"/>
    <property type="match status" value="1"/>
</dbReference>
<accession>A0A128EP38</accession>
<dbReference type="GO" id="GO:0012505">
    <property type="term" value="C:endomembrane system"/>
    <property type="evidence" value="ECO:0007669"/>
    <property type="project" value="UniProtKB-SubCell"/>
</dbReference>
<dbReference type="SUPFAM" id="SSF51344">
    <property type="entry name" value="Epsilon subunit of F1F0-ATP synthase N-terminal domain"/>
    <property type="match status" value="1"/>
</dbReference>
<evidence type="ECO:0000256" key="8">
    <source>
        <dbReference type="ARBA" id="ARBA00023136"/>
    </source>
</evidence>
<dbReference type="PANTHER" id="PTHR13822:SF10">
    <property type="entry name" value="ATP SYNTHASE EPSILON CHAIN, CHLOROPLASTIC"/>
    <property type="match status" value="1"/>
</dbReference>
<evidence type="ECO:0000256" key="6">
    <source>
        <dbReference type="ARBA" id="ARBA00022519"/>
    </source>
</evidence>
<evidence type="ECO:0000313" key="14">
    <source>
        <dbReference type="EMBL" id="CZE45762.1"/>
    </source>
</evidence>
<evidence type="ECO:0000256" key="5">
    <source>
        <dbReference type="ARBA" id="ARBA00022475"/>
    </source>
</evidence>
<dbReference type="HAMAP" id="MF_00530">
    <property type="entry name" value="ATP_synth_epsil_bac"/>
    <property type="match status" value="1"/>
</dbReference>